<gene>
    <name evidence="2" type="ORF">BCT23_09150</name>
</gene>
<comment type="caution">
    <text evidence="2">The sequence shown here is derived from an EMBL/GenBank/DDBJ whole genome shotgun (WGS) entry which is preliminary data.</text>
</comment>
<reference evidence="3" key="1">
    <citation type="submission" date="2016-07" db="EMBL/GenBank/DDBJ databases">
        <title>Nontailed viruses are major unrecognized killers of bacteria in the ocean.</title>
        <authorList>
            <person name="Kauffman K."/>
            <person name="Hussain F."/>
            <person name="Yang J."/>
            <person name="Arevalo P."/>
            <person name="Brown J."/>
            <person name="Cutler M."/>
            <person name="Kelly L."/>
            <person name="Polz M.F."/>
        </authorList>
    </citation>
    <scope>NUCLEOTIDE SEQUENCE [LARGE SCALE GENOMIC DNA]</scope>
    <source>
        <strain evidence="3">10N.261.45.A10</strain>
    </source>
</reference>
<dbReference type="AlphaFoldDB" id="A0A2N7L3M3"/>
<feature type="signal peptide" evidence="1">
    <location>
        <begin position="1"/>
        <end position="20"/>
    </location>
</feature>
<dbReference type="EMBL" id="MDAL01000071">
    <property type="protein sequence ID" value="PMN87511.1"/>
    <property type="molecule type" value="Genomic_DNA"/>
</dbReference>
<dbReference type="Proteomes" id="UP000235387">
    <property type="component" value="Unassembled WGS sequence"/>
</dbReference>
<feature type="chain" id="PRO_5014866576" evidence="1">
    <location>
        <begin position="21"/>
        <end position="95"/>
    </location>
</feature>
<keyword evidence="1" id="KW-0732">Signal</keyword>
<accession>A0A2N7L3M3</accession>
<sequence>MKQWVMLVTLATALPGLCLANNGLETAPIEPEQRGCSSIVCKNVIEPQRVSKAPAFQERSHNEMLDAVGSILFVAGEMGLAENLQEAPPEKSVFD</sequence>
<evidence type="ECO:0000313" key="2">
    <source>
        <dbReference type="EMBL" id="PMN87511.1"/>
    </source>
</evidence>
<proteinExistence type="predicted"/>
<evidence type="ECO:0000256" key="1">
    <source>
        <dbReference type="SAM" id="SignalP"/>
    </source>
</evidence>
<organism evidence="2 3">
    <name type="scientific">Enterovibrio norvegicus</name>
    <dbReference type="NCBI Taxonomy" id="188144"/>
    <lineage>
        <taxon>Bacteria</taxon>
        <taxon>Pseudomonadati</taxon>
        <taxon>Pseudomonadota</taxon>
        <taxon>Gammaproteobacteria</taxon>
        <taxon>Vibrionales</taxon>
        <taxon>Vibrionaceae</taxon>
        <taxon>Enterovibrio</taxon>
    </lineage>
</organism>
<dbReference type="RefSeq" id="WP_102392440.1">
    <property type="nucleotide sequence ID" value="NZ_MDAL01000071.1"/>
</dbReference>
<name>A0A2N7L3M3_9GAMM</name>
<protein>
    <submittedName>
        <fullName evidence="2">Uncharacterized protein</fullName>
    </submittedName>
</protein>
<evidence type="ECO:0000313" key="3">
    <source>
        <dbReference type="Proteomes" id="UP000235387"/>
    </source>
</evidence>